<dbReference type="GO" id="GO:0006364">
    <property type="term" value="P:rRNA processing"/>
    <property type="evidence" value="ECO:0007669"/>
    <property type="project" value="UniProtKB-KW"/>
</dbReference>
<accession>A0A383WQA5</accession>
<name>A0A383WQA5_TETOB</name>
<sequence>MDLRSGTRTGPVPQLSGPAKEGFEEGVAIIFSQWTALVLAVENQWGGSESASKADYLIEDILEWFYKKKEHYADELEMELADALLEEFHVEVEDGSPSQVAKQLVELYAACLRNDASVLQQLRQRQATGAAASKKCVVDLDGAQVDDDSSSSDADSDDDEMDEDMGDAAAPAAVPLKVPQAPVVDADGFELVQKRRGRR</sequence>
<dbReference type="InterPro" id="IPR019398">
    <property type="entry name" value="Pre-rRNA_process_TSR2"/>
</dbReference>
<feature type="compositionally biased region" description="Acidic residues" evidence="3">
    <location>
        <begin position="144"/>
        <end position="166"/>
    </location>
</feature>
<keyword evidence="6" id="KW-1185">Reference proteome</keyword>
<dbReference type="EMBL" id="FNXT01001141">
    <property type="protein sequence ID" value="SZX72549.1"/>
    <property type="molecule type" value="Genomic_DNA"/>
</dbReference>
<keyword evidence="2" id="KW-0698">rRNA processing</keyword>
<reference evidence="5 6" key="1">
    <citation type="submission" date="2016-10" db="EMBL/GenBank/DDBJ databases">
        <authorList>
            <person name="Cai Z."/>
        </authorList>
    </citation>
    <scope>NUCLEOTIDE SEQUENCE [LARGE SCALE GENOMIC DNA]</scope>
</reference>
<gene>
    <name evidence="4" type="ORF">BQ4739_LOCUS12716</name>
    <name evidence="5" type="ORF">BQ4739_LOCUS19751</name>
</gene>
<feature type="region of interest" description="Disordered" evidence="3">
    <location>
        <begin position="142"/>
        <end position="179"/>
    </location>
</feature>
<protein>
    <recommendedName>
        <fullName evidence="7">Pre-rRNA-processing protein TSR2 homolog</fullName>
    </recommendedName>
</protein>
<evidence type="ECO:0000313" key="6">
    <source>
        <dbReference type="Proteomes" id="UP000256970"/>
    </source>
</evidence>
<comment type="similarity">
    <text evidence="1">Belongs to the TSR2 family.</text>
</comment>
<dbReference type="EMBL" id="FNXT01001367">
    <property type="protein sequence ID" value="SZX79479.1"/>
    <property type="molecule type" value="Genomic_DNA"/>
</dbReference>
<evidence type="ECO:0000313" key="5">
    <source>
        <dbReference type="EMBL" id="SZX79479.1"/>
    </source>
</evidence>
<evidence type="ECO:0000256" key="1">
    <source>
        <dbReference type="ARBA" id="ARBA00006524"/>
    </source>
</evidence>
<proteinExistence type="inferred from homology"/>
<evidence type="ECO:0000256" key="3">
    <source>
        <dbReference type="SAM" id="MobiDB-lite"/>
    </source>
</evidence>
<dbReference type="Pfam" id="PF10273">
    <property type="entry name" value="WGG"/>
    <property type="match status" value="1"/>
</dbReference>
<evidence type="ECO:0008006" key="7">
    <source>
        <dbReference type="Google" id="ProtNLM"/>
    </source>
</evidence>
<dbReference type="STRING" id="3088.A0A383WQA5"/>
<dbReference type="AlphaFoldDB" id="A0A383WQA5"/>
<organism evidence="5 6">
    <name type="scientific">Tetradesmus obliquus</name>
    <name type="common">Green alga</name>
    <name type="synonym">Acutodesmus obliquus</name>
    <dbReference type="NCBI Taxonomy" id="3088"/>
    <lineage>
        <taxon>Eukaryota</taxon>
        <taxon>Viridiplantae</taxon>
        <taxon>Chlorophyta</taxon>
        <taxon>core chlorophytes</taxon>
        <taxon>Chlorophyceae</taxon>
        <taxon>CS clade</taxon>
        <taxon>Sphaeropleales</taxon>
        <taxon>Scenedesmaceae</taxon>
        <taxon>Tetradesmus</taxon>
    </lineage>
</organism>
<evidence type="ECO:0000256" key="2">
    <source>
        <dbReference type="ARBA" id="ARBA00022552"/>
    </source>
</evidence>
<dbReference type="PANTHER" id="PTHR21250">
    <property type="entry name" value="PRE-RRNA-PROCESSING PROTEIN TSR2 HOMOLOG"/>
    <property type="match status" value="1"/>
</dbReference>
<dbReference type="Proteomes" id="UP000256970">
    <property type="component" value="Unassembled WGS sequence"/>
</dbReference>
<evidence type="ECO:0000313" key="4">
    <source>
        <dbReference type="EMBL" id="SZX72549.1"/>
    </source>
</evidence>